<organism evidence="3 4">
    <name type="scientific">Nonomuraea longispora</name>
    <dbReference type="NCBI Taxonomy" id="1848320"/>
    <lineage>
        <taxon>Bacteria</taxon>
        <taxon>Bacillati</taxon>
        <taxon>Actinomycetota</taxon>
        <taxon>Actinomycetes</taxon>
        <taxon>Streptosporangiales</taxon>
        <taxon>Streptosporangiaceae</taxon>
        <taxon>Nonomuraea</taxon>
    </lineage>
</organism>
<feature type="domain" description="S-adenosylmethionine-dependent methyltransferase Rv2258c-like winged HTH" evidence="2">
    <location>
        <begin position="26"/>
        <end position="94"/>
    </location>
</feature>
<dbReference type="PANTHER" id="PTHR45128:SF2">
    <property type="entry name" value="METHYLTRANSFERASE DOMAIN-CONTAINING PROTEIN"/>
    <property type="match status" value="1"/>
</dbReference>
<dbReference type="Proteomes" id="UP000295157">
    <property type="component" value="Unassembled WGS sequence"/>
</dbReference>
<keyword evidence="3" id="KW-0808">Transferase</keyword>
<dbReference type="CDD" id="cd02440">
    <property type="entry name" value="AdoMet_MTases"/>
    <property type="match status" value="1"/>
</dbReference>
<dbReference type="Pfam" id="PF13847">
    <property type="entry name" value="Methyltransf_31"/>
    <property type="match status" value="1"/>
</dbReference>
<dbReference type="InterPro" id="IPR029063">
    <property type="entry name" value="SAM-dependent_MTases_sf"/>
</dbReference>
<reference evidence="3 4" key="1">
    <citation type="submission" date="2019-02" db="EMBL/GenBank/DDBJ databases">
        <title>Draft genome sequences of novel Actinobacteria.</title>
        <authorList>
            <person name="Sahin N."/>
            <person name="Ay H."/>
            <person name="Saygin H."/>
        </authorList>
    </citation>
    <scope>NUCLEOTIDE SEQUENCE [LARGE SCALE GENOMIC DNA]</scope>
    <source>
        <strain evidence="3 4">KC201</strain>
    </source>
</reference>
<dbReference type="SUPFAM" id="SSF46785">
    <property type="entry name" value="Winged helix' DNA-binding domain"/>
    <property type="match status" value="1"/>
</dbReference>
<dbReference type="EMBL" id="SMJZ01000125">
    <property type="protein sequence ID" value="TDC02912.1"/>
    <property type="molecule type" value="Genomic_DNA"/>
</dbReference>
<dbReference type="AlphaFoldDB" id="A0A4R4N8W8"/>
<gene>
    <name evidence="3" type="ORF">E1267_28125</name>
</gene>
<keyword evidence="4" id="KW-1185">Reference proteome</keyword>
<accession>A0A4R4N8W8</accession>
<dbReference type="InterPro" id="IPR036390">
    <property type="entry name" value="WH_DNA-bd_sf"/>
</dbReference>
<evidence type="ECO:0000313" key="3">
    <source>
        <dbReference type="EMBL" id="TDC02912.1"/>
    </source>
</evidence>
<dbReference type="Gene3D" id="3.40.50.150">
    <property type="entry name" value="Vaccinia Virus protein VP39"/>
    <property type="match status" value="1"/>
</dbReference>
<dbReference type="InterPro" id="IPR048711">
    <property type="entry name" value="WHD_Rv2258c"/>
</dbReference>
<dbReference type="Pfam" id="PF21320">
    <property type="entry name" value="WHD_Rv2258c"/>
    <property type="match status" value="1"/>
</dbReference>
<evidence type="ECO:0000259" key="1">
    <source>
        <dbReference type="Pfam" id="PF13847"/>
    </source>
</evidence>
<evidence type="ECO:0000313" key="4">
    <source>
        <dbReference type="Proteomes" id="UP000295157"/>
    </source>
</evidence>
<proteinExistence type="predicted"/>
<keyword evidence="3" id="KW-0489">Methyltransferase</keyword>
<feature type="domain" description="Methyltransferase" evidence="1">
    <location>
        <begin position="172"/>
        <end position="277"/>
    </location>
</feature>
<sequence length="353" mass="37799">MITMTTSTDEFADRLLGSALGTVDLLSMHIGDRMGWYRALAAHGPADPAELVARSRGHERYAREWLEQQAAFGILEIAEDGRFALPGAAAEVLTDESSLAYLAPLARMLAGASVQLPALLEAYREGGGVPWAAFGADLRESQADMNRPWFEHALPEALAGVPGLDTVLRRPGARLADVGCGGGWSTIALARAYPEAGVVGVDIDGPSVELATRNAADAGLGDRVSFRRGDAALLDEGRYDAVFAFECVHDMPRPVETLAAARRATVPGGAVVVMDEAVGESFTAPADDLERLMYGFSLLICLPDGMSEQPSAATGTVMRPGTLRRYAREAGFSDVEILPIKDFGFWRFYRLIP</sequence>
<dbReference type="InterPro" id="IPR025714">
    <property type="entry name" value="Methyltranfer_dom"/>
</dbReference>
<protein>
    <submittedName>
        <fullName evidence="3">Class I SAM-dependent methyltransferase</fullName>
    </submittedName>
</protein>
<dbReference type="GO" id="GO:0008168">
    <property type="term" value="F:methyltransferase activity"/>
    <property type="evidence" value="ECO:0007669"/>
    <property type="project" value="UniProtKB-KW"/>
</dbReference>
<name>A0A4R4N8W8_9ACTN</name>
<comment type="caution">
    <text evidence="3">The sequence shown here is derived from an EMBL/GenBank/DDBJ whole genome shotgun (WGS) entry which is preliminary data.</text>
</comment>
<dbReference type="PANTHER" id="PTHR45128">
    <property type="entry name" value="METHYLTRANSFERASE TYPE 11"/>
    <property type="match status" value="1"/>
</dbReference>
<dbReference type="InterPro" id="IPR053173">
    <property type="entry name" value="SAM-binding_MTase"/>
</dbReference>
<dbReference type="GO" id="GO:0032259">
    <property type="term" value="P:methylation"/>
    <property type="evidence" value="ECO:0007669"/>
    <property type="project" value="UniProtKB-KW"/>
</dbReference>
<evidence type="ECO:0000259" key="2">
    <source>
        <dbReference type="Pfam" id="PF21320"/>
    </source>
</evidence>
<dbReference type="OrthoDB" id="9801363at2"/>
<dbReference type="SUPFAM" id="SSF53335">
    <property type="entry name" value="S-adenosyl-L-methionine-dependent methyltransferases"/>
    <property type="match status" value="1"/>
</dbReference>